<dbReference type="AlphaFoldDB" id="A0A4R8F8H2"/>
<dbReference type="InterPro" id="IPR049718">
    <property type="entry name" value="AKO59007-like"/>
</dbReference>
<dbReference type="RefSeq" id="WP_134021327.1">
    <property type="nucleotide sequence ID" value="NZ_SOEC01000032.1"/>
</dbReference>
<sequence length="355" mass="39450">MAFTQAELDNIAVATLDLYLKGPAMSQTIQDKPLLKAMKSAQKTFGGAKENISGSVKGNYDTYFAGYTHNDQVTFKNPTNLKRWAFSWAELSGGLEISMTELKKNGIHVVDTNGQSVSRASDAEKYQLNNLMEDKLEDMSEGMARDMNEYFWGDGTADAKGPMGVTGLIVDDPSTGSLGGIDRAANAWWRNRSHIATTTASDKLNVATNNDNKIANFLQSEIRQLRRYGGRPTLGLAGSTFLDYLEAELRKAGYYTQNGWQNQGGIDIGMANPRLKGVTIDYDPTLDDLSLDKRLYLMDPRHIFPYVMQGEDMKTHNPARPHDRYMIYKAVTWTGNVVVNQLNCHGVYEIATTTV</sequence>
<proteinExistence type="predicted"/>
<evidence type="ECO:0000313" key="2">
    <source>
        <dbReference type="Proteomes" id="UP000294489"/>
    </source>
</evidence>
<protein>
    <recommendedName>
        <fullName evidence="3">Phage major capsid protein, HK97 family</fullName>
    </recommendedName>
</protein>
<dbReference type="Proteomes" id="UP000294489">
    <property type="component" value="Unassembled WGS sequence"/>
</dbReference>
<dbReference type="EMBL" id="SOEC01000032">
    <property type="protein sequence ID" value="TDX21890.1"/>
    <property type="molecule type" value="Genomic_DNA"/>
</dbReference>
<organism evidence="1 2">
    <name type="scientific">Modicisalibacter xianhensis</name>
    <dbReference type="NCBI Taxonomy" id="442341"/>
    <lineage>
        <taxon>Bacteria</taxon>
        <taxon>Pseudomonadati</taxon>
        <taxon>Pseudomonadota</taxon>
        <taxon>Gammaproteobacteria</taxon>
        <taxon>Oceanospirillales</taxon>
        <taxon>Halomonadaceae</taxon>
        <taxon>Modicisalibacter</taxon>
    </lineage>
</organism>
<reference evidence="1 2" key="1">
    <citation type="submission" date="2019-03" db="EMBL/GenBank/DDBJ databases">
        <title>Freshwater and sediment microbial communities from various areas in North America, analyzing microbe dynamics in response to fracking.</title>
        <authorList>
            <person name="Lamendella R."/>
        </authorList>
    </citation>
    <scope>NUCLEOTIDE SEQUENCE [LARGE SCALE GENOMIC DNA]</scope>
    <source>
        <strain evidence="1 2">6_TX</strain>
    </source>
</reference>
<accession>A0A4R8F8H2</accession>
<comment type="caution">
    <text evidence="1">The sequence shown here is derived from an EMBL/GenBank/DDBJ whole genome shotgun (WGS) entry which is preliminary data.</text>
</comment>
<gene>
    <name evidence="1" type="ORF">DFO67_1329</name>
</gene>
<evidence type="ECO:0000313" key="1">
    <source>
        <dbReference type="EMBL" id="TDX21890.1"/>
    </source>
</evidence>
<name>A0A4R8F8H2_9GAMM</name>
<dbReference type="NCBIfam" id="NF033394">
    <property type="entry name" value="capsid_maj_Podo"/>
    <property type="match status" value="1"/>
</dbReference>
<evidence type="ECO:0008006" key="3">
    <source>
        <dbReference type="Google" id="ProtNLM"/>
    </source>
</evidence>